<feature type="compositionally biased region" description="Acidic residues" evidence="6">
    <location>
        <begin position="333"/>
        <end position="349"/>
    </location>
</feature>
<feature type="compositionally biased region" description="Polar residues" evidence="6">
    <location>
        <begin position="754"/>
        <end position="769"/>
    </location>
</feature>
<dbReference type="Gene3D" id="6.10.140.390">
    <property type="match status" value="1"/>
</dbReference>
<dbReference type="InterPro" id="IPR036770">
    <property type="entry name" value="Ankyrin_rpt-contain_sf"/>
</dbReference>
<dbReference type="Pfam" id="PF15898">
    <property type="entry name" value="PRKG1_interact"/>
    <property type="match status" value="1"/>
</dbReference>
<feature type="compositionally biased region" description="Basic and acidic residues" evidence="6">
    <location>
        <begin position="1084"/>
        <end position="1094"/>
    </location>
</feature>
<feature type="domain" description="cGMP-dependent protein kinase interacting" evidence="7">
    <location>
        <begin position="1096"/>
        <end position="1206"/>
    </location>
</feature>
<feature type="coiled-coil region" evidence="5">
    <location>
        <begin position="1173"/>
        <end position="1200"/>
    </location>
</feature>
<feature type="compositionally biased region" description="Polar residues" evidence="6">
    <location>
        <begin position="905"/>
        <end position="919"/>
    </location>
</feature>
<feature type="repeat" description="ANK" evidence="4">
    <location>
        <begin position="88"/>
        <end position="120"/>
    </location>
</feature>
<organism evidence="8 9">
    <name type="scientific">Schistosoma rodhaini</name>
    <dbReference type="NCBI Taxonomy" id="6188"/>
    <lineage>
        <taxon>Eukaryota</taxon>
        <taxon>Metazoa</taxon>
        <taxon>Spiralia</taxon>
        <taxon>Lophotrochozoa</taxon>
        <taxon>Platyhelminthes</taxon>
        <taxon>Trematoda</taxon>
        <taxon>Digenea</taxon>
        <taxon>Strigeidida</taxon>
        <taxon>Schistosomatoidea</taxon>
        <taxon>Schistosomatidae</taxon>
        <taxon>Schistosoma</taxon>
    </lineage>
</organism>
<feature type="region of interest" description="Disordered" evidence="6">
    <location>
        <begin position="709"/>
        <end position="742"/>
    </location>
</feature>
<proteinExistence type="inferred from homology"/>
<keyword evidence="1" id="KW-0217">Developmental protein</keyword>
<feature type="repeat" description="ANK" evidence="4">
    <location>
        <begin position="248"/>
        <end position="280"/>
    </location>
</feature>
<evidence type="ECO:0000256" key="1">
    <source>
        <dbReference type="ARBA" id="ARBA00022473"/>
    </source>
</evidence>
<name>A0AA85GA05_9TREM</name>
<accession>A0AA85GA05</accession>
<dbReference type="GO" id="GO:0019901">
    <property type="term" value="F:protein kinase binding"/>
    <property type="evidence" value="ECO:0007669"/>
    <property type="project" value="InterPro"/>
</dbReference>
<keyword evidence="2" id="KW-0677">Repeat</keyword>
<dbReference type="Proteomes" id="UP000050792">
    <property type="component" value="Unassembled WGS sequence"/>
</dbReference>
<feature type="repeat" description="ANK" evidence="4">
    <location>
        <begin position="121"/>
        <end position="153"/>
    </location>
</feature>
<feature type="repeat" description="ANK" evidence="4">
    <location>
        <begin position="214"/>
        <end position="247"/>
    </location>
</feature>
<comment type="similarity">
    <text evidence="3">Belongs to the NRARP family.</text>
</comment>
<feature type="region of interest" description="Disordered" evidence="6">
    <location>
        <begin position="955"/>
        <end position="976"/>
    </location>
</feature>
<feature type="compositionally biased region" description="Polar residues" evidence="6">
    <location>
        <begin position="566"/>
        <end position="576"/>
    </location>
</feature>
<dbReference type="SUPFAM" id="SSF48403">
    <property type="entry name" value="Ankyrin repeat"/>
    <property type="match status" value="1"/>
</dbReference>
<feature type="region of interest" description="Disordered" evidence="6">
    <location>
        <begin position="1125"/>
        <end position="1146"/>
    </location>
</feature>
<dbReference type="AlphaFoldDB" id="A0AA85GA05"/>
<keyword evidence="8" id="KW-1185">Reference proteome</keyword>
<evidence type="ECO:0000256" key="3">
    <source>
        <dbReference type="ARBA" id="ARBA00038386"/>
    </source>
</evidence>
<evidence type="ECO:0000259" key="7">
    <source>
        <dbReference type="Pfam" id="PF15898"/>
    </source>
</evidence>
<evidence type="ECO:0000256" key="5">
    <source>
        <dbReference type="SAM" id="Coils"/>
    </source>
</evidence>
<dbReference type="PANTHER" id="PTHR24179">
    <property type="entry name" value="PROTEIN PHOSPHATASE 1 REGULATORY SUBUNIT 12"/>
    <property type="match status" value="1"/>
</dbReference>
<reference evidence="9" key="2">
    <citation type="submission" date="2023-11" db="UniProtKB">
        <authorList>
            <consortium name="WormBaseParasite"/>
        </authorList>
    </citation>
    <scope>IDENTIFICATION</scope>
</reference>
<dbReference type="GO" id="GO:0004857">
    <property type="term" value="F:enzyme inhibitor activity"/>
    <property type="evidence" value="ECO:0007669"/>
    <property type="project" value="TreeGrafter"/>
</dbReference>
<evidence type="ECO:0000313" key="9">
    <source>
        <dbReference type="WBParaSite" id="SRDH1_85460.4"/>
    </source>
</evidence>
<feature type="compositionally biased region" description="Low complexity" evidence="6">
    <location>
        <begin position="1023"/>
        <end position="1039"/>
    </location>
</feature>
<feature type="region of interest" description="Disordered" evidence="6">
    <location>
        <begin position="327"/>
        <end position="349"/>
    </location>
</feature>
<dbReference type="Gene3D" id="1.25.40.20">
    <property type="entry name" value="Ankyrin repeat-containing domain"/>
    <property type="match status" value="2"/>
</dbReference>
<dbReference type="PANTHER" id="PTHR24179:SF21">
    <property type="entry name" value="MYOSIN BINDING SUBUNIT, ISOFORM O"/>
    <property type="match status" value="1"/>
</dbReference>
<dbReference type="PROSITE" id="PS50297">
    <property type="entry name" value="ANK_REP_REGION"/>
    <property type="match status" value="3"/>
</dbReference>
<feature type="region of interest" description="Disordered" evidence="6">
    <location>
        <begin position="826"/>
        <end position="921"/>
    </location>
</feature>
<feature type="compositionally biased region" description="Low complexity" evidence="6">
    <location>
        <begin position="553"/>
        <end position="565"/>
    </location>
</feature>
<keyword evidence="4" id="KW-0040">ANK repeat</keyword>
<keyword evidence="5" id="KW-0175">Coiled coil</keyword>
<protein>
    <recommendedName>
        <fullName evidence="7">cGMP-dependent protein kinase interacting domain-containing protein</fullName>
    </recommendedName>
</protein>
<feature type="compositionally biased region" description="Basic residues" evidence="6">
    <location>
        <begin position="721"/>
        <end position="730"/>
    </location>
</feature>
<dbReference type="Pfam" id="PF12796">
    <property type="entry name" value="Ank_2"/>
    <property type="match status" value="2"/>
</dbReference>
<feature type="compositionally biased region" description="Low complexity" evidence="6">
    <location>
        <begin position="631"/>
        <end position="646"/>
    </location>
</feature>
<feature type="region of interest" description="Disordered" evidence="6">
    <location>
        <begin position="754"/>
        <end position="810"/>
    </location>
</feature>
<dbReference type="InterPro" id="IPR002110">
    <property type="entry name" value="Ankyrin_rpt"/>
</dbReference>
<dbReference type="GO" id="GO:0019208">
    <property type="term" value="F:phosphatase regulator activity"/>
    <property type="evidence" value="ECO:0007669"/>
    <property type="project" value="TreeGrafter"/>
</dbReference>
<dbReference type="InterPro" id="IPR031775">
    <property type="entry name" value="PRKG1_interact"/>
</dbReference>
<evidence type="ECO:0000313" key="8">
    <source>
        <dbReference type="Proteomes" id="UP000050792"/>
    </source>
</evidence>
<dbReference type="WBParaSite" id="SRDH1_85460.4">
    <property type="protein sequence ID" value="SRDH1_85460.4"/>
    <property type="gene ID" value="SRDH1_85460"/>
</dbReference>
<feature type="compositionally biased region" description="Polar residues" evidence="6">
    <location>
        <begin position="787"/>
        <end position="810"/>
    </location>
</feature>
<sequence length="1208" mass="134155">MIQLKLSDSDICERRKAQLKEWCGSETDHASSKMREPEKIKFPLSVQLLAACSNSDLDEFSRLLKLGTDINTQNADGLTSTHLVCRGFLQTSYYKACINVDFDFLKFLISNGADINLQDHEGWTPLHAAASVGCCELARFLIENGASLSILSVDLELPIDVAQDEEMINLLTDSMKKQNIDGDAIKHSEEQMLLHDAQHWLTSGQYKPVIDPRTGATPLHVAACKDYTKAMEILLQIPGLDINAKDFDGWTALHAAAHWNREASARMLANAGASFDEHTRASQSVFDVADKEMIVLLRQLRERQRAERLSNASKLPESSKIMEAVKRSHPVDLETDENVNTDNDDDDDDNSLIEIDLSNCVNKKPAIEQDIYLSLNDTPSSLTNGKLIKKTVSNEDMVLNTTTITTTTPSTLLSAKERTEILQSATMTTNFNQSTDQQTFITSSTQEERTLPLSDSGDFLSIDINKPFEKTGKSISSEKSPVMVTSTTSISSDANNDYTSFISGNNNNRMEKEVSDNIMKMTVPISSYSSSTTTSVQPGSELRHSSLSPLPISTNSVSDPTSSSTLHLNPQLIESENITDKKYESDNLRESITNKHKTGIVSIISASQNKHPIDEKSQTIVHNNTPNKELSTSSTATAATTTTATSNTPLGTGRSITKIIAVKPRRSDPQKMNLDEKESVLSVNNTQSKLSSPAPEITTNRRISVVMAPTKSGETETQRSVKARYVRSTRRSTQGVSSEDVEQAKKLADINNNGSAIVSDNSQPMNSIHTVDTSSSSDRTTSTDTSEVPNNKSIKMSHTSSASNRIYSDNPTNLFRRLTDTELLKSRSNSETVAGSGDTCIGRSSARTDYSTNERETNDTRSSSQHPASTGRHVNFSGETNMNSSTYDGNSRRSSYISKVRSSEHSPTSENKTDYTTSVGVRERRHIRERNPPERVLSSKSFSTVSDIFERRMSDHNSSYTTNNSGRSEYSPSSYTNTNKFFNTTTNTTSGTNATTVQNENDVKGIIQRPTSRFLHQSTQLVNTSSNSSSTPTYSWNPSQITSNSNNVTTGILNSARGISTNNHNNSNNNSTNSTDYSSPTPTPRDHVSQWQDSKDYKRLYEREKEERERLQRELDRCNRQISQLRQEQQLRSSNDHSYSNAPDTHNIYNYTSSNNCNNSQIPDTLQSRLYSYEDKMKEIVRLREEISKMKEENGALIRVISKLSKPI</sequence>
<feature type="compositionally biased region" description="Polar residues" evidence="6">
    <location>
        <begin position="1012"/>
        <end position="1022"/>
    </location>
</feature>
<feature type="compositionally biased region" description="Low complexity" evidence="6">
    <location>
        <begin position="770"/>
        <end position="786"/>
    </location>
</feature>
<dbReference type="PROSITE" id="PS50088">
    <property type="entry name" value="ANK_REPEAT"/>
    <property type="match status" value="4"/>
</dbReference>
<dbReference type="InterPro" id="IPR051226">
    <property type="entry name" value="PP1_Regulatory_Subunit"/>
</dbReference>
<dbReference type="SMART" id="SM00248">
    <property type="entry name" value="ANK"/>
    <property type="match status" value="4"/>
</dbReference>
<dbReference type="CDD" id="cd21930">
    <property type="entry name" value="IPD_PPP1R12"/>
    <property type="match status" value="1"/>
</dbReference>
<evidence type="ECO:0000256" key="2">
    <source>
        <dbReference type="ARBA" id="ARBA00022737"/>
    </source>
</evidence>
<dbReference type="Gene3D" id="6.10.250.1820">
    <property type="match status" value="1"/>
</dbReference>
<dbReference type="GO" id="GO:0005737">
    <property type="term" value="C:cytoplasm"/>
    <property type="evidence" value="ECO:0007669"/>
    <property type="project" value="TreeGrafter"/>
</dbReference>
<evidence type="ECO:0000256" key="4">
    <source>
        <dbReference type="PROSITE-ProRule" id="PRU00023"/>
    </source>
</evidence>
<feature type="region of interest" description="Disordered" evidence="6">
    <location>
        <begin position="1012"/>
        <end position="1094"/>
    </location>
</feature>
<evidence type="ECO:0000256" key="6">
    <source>
        <dbReference type="SAM" id="MobiDB-lite"/>
    </source>
</evidence>
<feature type="compositionally biased region" description="Low complexity" evidence="6">
    <location>
        <begin position="1060"/>
        <end position="1080"/>
    </location>
</feature>
<feature type="compositionally biased region" description="Polar residues" evidence="6">
    <location>
        <begin position="956"/>
        <end position="975"/>
    </location>
</feature>
<feature type="region of interest" description="Disordered" evidence="6">
    <location>
        <begin position="624"/>
        <end position="651"/>
    </location>
</feature>
<feature type="region of interest" description="Disordered" evidence="6">
    <location>
        <begin position="527"/>
        <end position="580"/>
    </location>
</feature>
<feature type="compositionally biased region" description="Polar residues" evidence="6">
    <location>
        <begin position="1040"/>
        <end position="1059"/>
    </location>
</feature>
<reference evidence="8" key="1">
    <citation type="submission" date="2022-06" db="EMBL/GenBank/DDBJ databases">
        <authorList>
            <person name="Berger JAMES D."/>
            <person name="Berger JAMES D."/>
        </authorList>
    </citation>
    <scope>NUCLEOTIDE SEQUENCE [LARGE SCALE GENOMIC DNA]</scope>
</reference>
<feature type="compositionally biased region" description="Polar residues" evidence="6">
    <location>
        <begin position="877"/>
        <end position="897"/>
    </location>
</feature>